<dbReference type="EMBL" id="LBQZ01000045">
    <property type="protein sequence ID" value="KKP87596.1"/>
    <property type="molecule type" value="Genomic_DNA"/>
</dbReference>
<dbReference type="GO" id="GO:0050920">
    <property type="term" value="P:regulation of chemotaxis"/>
    <property type="evidence" value="ECO:0007669"/>
    <property type="project" value="InterPro"/>
</dbReference>
<dbReference type="AlphaFoldDB" id="A0A0G0DFX2"/>
<dbReference type="InterPro" id="IPR007439">
    <property type="entry name" value="Chemotax_Pase_CheZ"/>
</dbReference>
<proteinExistence type="predicted"/>
<sequence>MGQVEQVLDSQDSILNQIESIEKGGDAEKGVSEIKQIVIDNKEAMMDIITGLSFQDLTGQKIKVIVGLIEEVEKRMLQLIVAFGLKSKDNLEESIQQIEFKDNTTLKQDDVENILKEFGFV</sequence>
<dbReference type="GO" id="GO:0009288">
    <property type="term" value="C:bacterial-type flagellum"/>
    <property type="evidence" value="ECO:0007669"/>
    <property type="project" value="InterPro"/>
</dbReference>
<dbReference type="Proteomes" id="UP000034798">
    <property type="component" value="Unassembled WGS sequence"/>
</dbReference>
<dbReference type="GO" id="GO:0003824">
    <property type="term" value="F:catalytic activity"/>
    <property type="evidence" value="ECO:0007669"/>
    <property type="project" value="InterPro"/>
</dbReference>
<gene>
    <name evidence="1" type="ORF">UR91_C0045G0008</name>
</gene>
<reference evidence="1 2" key="1">
    <citation type="journal article" date="2015" name="Nature">
        <title>rRNA introns, odd ribosomes, and small enigmatic genomes across a large radiation of phyla.</title>
        <authorList>
            <person name="Brown C.T."/>
            <person name="Hug L.A."/>
            <person name="Thomas B.C."/>
            <person name="Sharon I."/>
            <person name="Castelle C.J."/>
            <person name="Singh A."/>
            <person name="Wilkins M.J."/>
            <person name="Williams K.H."/>
            <person name="Banfield J.F."/>
        </authorList>
    </citation>
    <scope>NUCLEOTIDE SEQUENCE [LARGE SCALE GENOMIC DNA]</scope>
</reference>
<comment type="caution">
    <text evidence="1">The sequence shown here is derived from an EMBL/GenBank/DDBJ whole genome shotgun (WGS) entry which is preliminary data.</text>
</comment>
<organism evidence="1 2">
    <name type="scientific">Candidatus Nomurabacteria bacterium GW2011_GWC2_35_8</name>
    <dbReference type="NCBI Taxonomy" id="1618752"/>
    <lineage>
        <taxon>Bacteria</taxon>
        <taxon>Candidatus Nomuraibacteriota</taxon>
    </lineage>
</organism>
<evidence type="ECO:0000313" key="2">
    <source>
        <dbReference type="Proteomes" id="UP000034798"/>
    </source>
</evidence>
<evidence type="ECO:0000313" key="1">
    <source>
        <dbReference type="EMBL" id="KKP87596.1"/>
    </source>
</evidence>
<name>A0A0G0DFX2_9BACT</name>
<dbReference type="SUPFAM" id="SSF75708">
    <property type="entry name" value="Chemotaxis phosphatase CheZ"/>
    <property type="match status" value="1"/>
</dbReference>
<protein>
    <submittedName>
        <fullName evidence="1">Uncharacterized protein</fullName>
    </submittedName>
</protein>
<dbReference type="Pfam" id="PF04344">
    <property type="entry name" value="CheZ"/>
    <property type="match status" value="1"/>
</dbReference>
<dbReference type="Gene3D" id="1.10.287.500">
    <property type="entry name" value="Helix hairpin bin"/>
    <property type="match status" value="1"/>
</dbReference>
<accession>A0A0G0DFX2</accession>